<accession>W7D064</accession>
<dbReference type="RefSeq" id="WP_036102356.1">
    <property type="nucleotide sequence ID" value="NZ_AODL01000041.1"/>
</dbReference>
<name>W7D064_9LIST</name>
<proteinExistence type="predicted"/>
<dbReference type="EMBL" id="AODL01000041">
    <property type="protein sequence ID" value="EUJ42410.1"/>
    <property type="molecule type" value="Genomic_DNA"/>
</dbReference>
<protein>
    <submittedName>
        <fullName evidence="1">Uncharacterized protein</fullName>
    </submittedName>
</protein>
<dbReference type="Proteomes" id="UP000019248">
    <property type="component" value="Unassembled WGS sequence"/>
</dbReference>
<keyword evidence="2" id="KW-1185">Reference proteome</keyword>
<evidence type="ECO:0000313" key="1">
    <source>
        <dbReference type="EMBL" id="EUJ42410.1"/>
    </source>
</evidence>
<dbReference type="PATRIC" id="fig|1265816.5.peg.3223"/>
<sequence length="75" mass="8651">MKQVAPEIVSLLYRLEKRSMSLRQLVQETTVGSNFPIQAIVQTFAHYGYVYLVYDSSDVSVRMTQKGRQLLRKAL</sequence>
<organism evidence="1 2">
    <name type="scientific">Listeria riparia FSL S10-1204</name>
    <dbReference type="NCBI Taxonomy" id="1265816"/>
    <lineage>
        <taxon>Bacteria</taxon>
        <taxon>Bacillati</taxon>
        <taxon>Bacillota</taxon>
        <taxon>Bacilli</taxon>
        <taxon>Bacillales</taxon>
        <taxon>Listeriaceae</taxon>
        <taxon>Listeria</taxon>
    </lineage>
</organism>
<comment type="caution">
    <text evidence="1">The sequence shown here is derived from an EMBL/GenBank/DDBJ whole genome shotgun (WGS) entry which is preliminary data.</text>
</comment>
<evidence type="ECO:0000313" key="2">
    <source>
        <dbReference type="Proteomes" id="UP000019248"/>
    </source>
</evidence>
<dbReference type="AlphaFoldDB" id="W7D064"/>
<gene>
    <name evidence="1" type="ORF">PRIP_16322</name>
</gene>
<reference evidence="1 2" key="1">
    <citation type="journal article" date="2014" name="Int. J. Syst. Evol. Microbiol.">
        <title>Listeria floridensis sp. nov., Listeria aquatica sp. nov., Listeria cornellensis sp. nov., Listeria riparia sp. nov. and Listeria grandensis sp. nov., from agricultural and natural environments.</title>
        <authorList>
            <person name="den Bakker H.C."/>
            <person name="Warchocki S."/>
            <person name="Wright E.M."/>
            <person name="Allred A.F."/>
            <person name="Ahlstrom C."/>
            <person name="Manuel C.S."/>
            <person name="Stasiewicz M.J."/>
            <person name="Burrell A."/>
            <person name="Roof S."/>
            <person name="Strawn L."/>
            <person name="Fortes E.D."/>
            <person name="Nightingale K.K."/>
            <person name="Kephart D."/>
            <person name="Wiedmann M."/>
        </authorList>
    </citation>
    <scope>NUCLEOTIDE SEQUENCE [LARGE SCALE GENOMIC DNA]</scope>
    <source>
        <strain evidence="1 2">FSL S10-1204</strain>
    </source>
</reference>